<evidence type="ECO:0000256" key="3">
    <source>
        <dbReference type="ARBA" id="ARBA00022989"/>
    </source>
</evidence>
<feature type="transmembrane region" description="Helical" evidence="5">
    <location>
        <begin position="64"/>
        <end position="82"/>
    </location>
</feature>
<proteinExistence type="predicted"/>
<dbReference type="Gene3D" id="1.20.1250.20">
    <property type="entry name" value="MFS general substrate transporter like domains"/>
    <property type="match status" value="1"/>
</dbReference>
<dbReference type="InterPro" id="IPR036259">
    <property type="entry name" value="MFS_trans_sf"/>
</dbReference>
<keyword evidence="3 5" id="KW-1133">Transmembrane helix</keyword>
<evidence type="ECO:0000256" key="1">
    <source>
        <dbReference type="ARBA" id="ARBA00004141"/>
    </source>
</evidence>
<dbReference type="EMBL" id="OZ022405">
    <property type="protein sequence ID" value="CAK9436386.1"/>
    <property type="molecule type" value="Genomic_DNA"/>
</dbReference>
<feature type="transmembrane region" description="Helical" evidence="5">
    <location>
        <begin position="545"/>
        <end position="567"/>
    </location>
</feature>
<dbReference type="SUPFAM" id="SSF103473">
    <property type="entry name" value="MFS general substrate transporter"/>
    <property type="match status" value="1"/>
</dbReference>
<evidence type="ECO:0000256" key="5">
    <source>
        <dbReference type="SAM" id="Phobius"/>
    </source>
</evidence>
<sequence length="588" mass="65030">MEVAALNLETEELLEPSAQIYRAITEAANEGVVADLSSEEDEETTFLRQDLEHYKRLPFLKRPSIWQIVFICAAITTFLSAAEPFRQQIMFQLACNSVEIRHRCDPALTQLLISDYNQYAMVGMTLISLFGVSIFGYSDIVGRKPFLVVTLAMFTISRMLELYLMTHFDTFQFIPLVLASYVSALSGGYLIIGSIMDSYISDICLAQDRTQALALGASGSYIGQSIGPVLGAYLGRIAKSFDPNTGLPAGEVHLSSKLTESSKIAESDYFLLKIEVVVFLLTTLYSLFLLPESRSVKVRAKSRSMSQSLSISQARAQLLVAQSSTQPTLASRAQSMMQMALKIFEPLKVLLVPKEVTSASSRHRIFRLRYMVIILTTTTVTYQTLILSLGQVLLQYGVFKFEWGSSEISILLTVTAVTKCFALVVVLPFYQNTVLQIWLGFKVLKTQMDLVDLITMITSLLMDFAIFVLLYFAKSSRDMFVLCGFLCLGGFLGPVSISTILKTVTKIGPLFAANALLLNIVSIVSPIAILGVYKGLVSHDRVSEIFLVYAAAMPISIAAIYSCKFVLGLNRGTTDESLKRRESALSEN</sequence>
<feature type="transmembrane region" description="Helical" evidence="5">
    <location>
        <begin position="479"/>
        <end position="501"/>
    </location>
</feature>
<evidence type="ECO:0008006" key="8">
    <source>
        <dbReference type="Google" id="ProtNLM"/>
    </source>
</evidence>
<reference evidence="6 7" key="1">
    <citation type="submission" date="2024-03" db="EMBL/GenBank/DDBJ databases">
        <authorList>
            <person name="Brejova B."/>
        </authorList>
    </citation>
    <scope>NUCLEOTIDE SEQUENCE [LARGE SCALE GENOMIC DNA]</scope>
    <source>
        <strain evidence="6 7">CBS 14171</strain>
    </source>
</reference>
<comment type="subcellular location">
    <subcellularLocation>
        <location evidence="1">Membrane</location>
        <topology evidence="1">Multi-pass membrane protein</topology>
    </subcellularLocation>
</comment>
<evidence type="ECO:0000313" key="7">
    <source>
        <dbReference type="Proteomes" id="UP001497383"/>
    </source>
</evidence>
<feature type="transmembrane region" description="Helical" evidence="5">
    <location>
        <begin position="450"/>
        <end position="473"/>
    </location>
</feature>
<dbReference type="RefSeq" id="XP_066827882.1">
    <property type="nucleotide sequence ID" value="XM_066976920.1"/>
</dbReference>
<organism evidence="6 7">
    <name type="scientific">Lodderomyces beijingensis</name>
    <dbReference type="NCBI Taxonomy" id="1775926"/>
    <lineage>
        <taxon>Eukaryota</taxon>
        <taxon>Fungi</taxon>
        <taxon>Dikarya</taxon>
        <taxon>Ascomycota</taxon>
        <taxon>Saccharomycotina</taxon>
        <taxon>Pichiomycetes</taxon>
        <taxon>Debaryomycetaceae</taxon>
        <taxon>Candida/Lodderomyces clade</taxon>
        <taxon>Lodderomyces</taxon>
    </lineage>
</organism>
<gene>
    <name evidence="6" type="ORF">LODBEIA_P09440</name>
</gene>
<dbReference type="PANTHER" id="PTHR23507">
    <property type="entry name" value="ZGC:174356"/>
    <property type="match status" value="1"/>
</dbReference>
<feature type="transmembrane region" description="Helical" evidence="5">
    <location>
        <begin position="370"/>
        <end position="396"/>
    </location>
</feature>
<evidence type="ECO:0000256" key="4">
    <source>
        <dbReference type="ARBA" id="ARBA00023136"/>
    </source>
</evidence>
<feature type="transmembrane region" description="Helical" evidence="5">
    <location>
        <begin position="513"/>
        <end position="533"/>
    </location>
</feature>
<keyword evidence="4 5" id="KW-0472">Membrane</keyword>
<name>A0ABP0ZKA8_9ASCO</name>
<protein>
    <recommendedName>
        <fullName evidence="8">Major facilitator superfamily (MFS) profile domain-containing protein</fullName>
    </recommendedName>
</protein>
<dbReference type="GeneID" id="92206140"/>
<dbReference type="PANTHER" id="PTHR23507:SF1">
    <property type="entry name" value="FI18259P1-RELATED"/>
    <property type="match status" value="1"/>
</dbReference>
<feature type="transmembrane region" description="Helical" evidence="5">
    <location>
        <begin position="171"/>
        <end position="192"/>
    </location>
</feature>
<dbReference type="Proteomes" id="UP001497383">
    <property type="component" value="Chromosome 1"/>
</dbReference>
<evidence type="ECO:0000313" key="6">
    <source>
        <dbReference type="EMBL" id="CAK9436386.1"/>
    </source>
</evidence>
<feature type="transmembrane region" description="Helical" evidence="5">
    <location>
        <begin position="408"/>
        <end position="430"/>
    </location>
</feature>
<keyword evidence="7" id="KW-1185">Reference proteome</keyword>
<feature type="transmembrane region" description="Helical" evidence="5">
    <location>
        <begin position="270"/>
        <end position="290"/>
    </location>
</feature>
<evidence type="ECO:0000256" key="2">
    <source>
        <dbReference type="ARBA" id="ARBA00022692"/>
    </source>
</evidence>
<feature type="transmembrane region" description="Helical" evidence="5">
    <location>
        <begin position="212"/>
        <end position="234"/>
    </location>
</feature>
<feature type="transmembrane region" description="Helical" evidence="5">
    <location>
        <begin position="119"/>
        <end position="138"/>
    </location>
</feature>
<keyword evidence="2 5" id="KW-0812">Transmembrane</keyword>
<accession>A0ABP0ZKA8</accession>